<dbReference type="SUPFAM" id="SSF50985">
    <property type="entry name" value="RCC1/BLIP-II"/>
    <property type="match status" value="2"/>
</dbReference>
<dbReference type="PRINTS" id="PR00633">
    <property type="entry name" value="RCCNDNSATION"/>
</dbReference>
<keyword evidence="3" id="KW-0732">Signal</keyword>
<organism evidence="5 6">
    <name type="scientific">Actinophytocola algeriensis</name>
    <dbReference type="NCBI Taxonomy" id="1768010"/>
    <lineage>
        <taxon>Bacteria</taxon>
        <taxon>Bacillati</taxon>
        <taxon>Actinomycetota</taxon>
        <taxon>Actinomycetes</taxon>
        <taxon>Pseudonocardiales</taxon>
        <taxon>Pseudonocardiaceae</taxon>
    </lineage>
</organism>
<keyword evidence="1" id="KW-0344">Guanine-nucleotide releasing factor</keyword>
<evidence type="ECO:0000313" key="5">
    <source>
        <dbReference type="EMBL" id="MBB4906905.1"/>
    </source>
</evidence>
<dbReference type="InterPro" id="IPR051553">
    <property type="entry name" value="Ran_GTPase-activating"/>
</dbReference>
<sequence length="821" mass="82429">MRRKGSLLLVGVTAAALLGTQGAAAAAPATVEPDGSAVRAEQPVGFEDARRTPVAGGAAVAQRQARAATAAAEAAATDSTGSVYVPVTPLRVLDSRASQPLGPGKVSPLSLVERVPEGTTAVALNITGVSPTQATFLTVWPASSDRPEVSNLNLRAGEIRANAATVALDGIRDLNVYNNSGSTHVVVDLVGYYAQGTGSRFTAQSPARVLDTRDAGGALATGATRVLDLSSRVPASATAVTFNLTGASATANTFVTAWPSGAARPTASSLNLAPGQVTPNQVTVALSADKKVALYNNSGNTHLIADLAGYYATDRGDAFYQLSPVRLFDSRFGEPLGAGATGTVALDTDLPAAASAVVFNLTGTGPTASTFLTAFPAGATRPTASNVNLVAGQTAANLATVAVGGNRSVSVYNLAGRTDFVMDLAGYFAPVPAACTTDCVYSWADNELGQLGVGTVGGFSRTPGRVDGLTGVTAVTGSFPNGYALQSDGTVWAWGDNSWSGLGNGKTYGTNPVPGRVGSLTGVTQIAAGVYNGYALKGNGEVWAWGYNGDGSLGNGNVSTQSAPVRVNTPSGITQVAAGYTTAYALRNDGTVWAWGSNGSSLGNGFYGTGCDTTPVGAGCRAVTPIQVPGLTGVTSIAATRNAAFAVKGDGTVWAWGFNAHGELGIGTAGGPACFDDPRGQDCVALSPVQIPGLTGVAEVASGSVSTTYAIRTDGTALAWGWNGEAQLGNGTAGGQCEDPGTPDCVAPSPVAVSTLTNVTELVGGNGYALALRSDGLAYGWGWSPMGQAGHPSVTAEPELVGQETGVRTVGSGGTTSYLVK</sequence>
<dbReference type="Pfam" id="PF25390">
    <property type="entry name" value="WD40_RLD"/>
    <property type="match status" value="1"/>
</dbReference>
<evidence type="ECO:0000256" key="3">
    <source>
        <dbReference type="SAM" id="SignalP"/>
    </source>
</evidence>
<feature type="domain" description="RCC1-like" evidence="4">
    <location>
        <begin position="440"/>
        <end position="818"/>
    </location>
</feature>
<name>A0A7W7Q4H4_9PSEU</name>
<feature type="signal peptide" evidence="3">
    <location>
        <begin position="1"/>
        <end position="25"/>
    </location>
</feature>
<dbReference type="EMBL" id="JACHJQ010000003">
    <property type="protein sequence ID" value="MBB4906905.1"/>
    <property type="molecule type" value="Genomic_DNA"/>
</dbReference>
<dbReference type="InterPro" id="IPR009091">
    <property type="entry name" value="RCC1/BLIP-II"/>
</dbReference>
<evidence type="ECO:0000313" key="6">
    <source>
        <dbReference type="Proteomes" id="UP000520767"/>
    </source>
</evidence>
<evidence type="ECO:0000256" key="1">
    <source>
        <dbReference type="ARBA" id="ARBA00022658"/>
    </source>
</evidence>
<reference evidence="5 6" key="1">
    <citation type="submission" date="2020-08" db="EMBL/GenBank/DDBJ databases">
        <title>Genomic Encyclopedia of Type Strains, Phase III (KMG-III): the genomes of soil and plant-associated and newly described type strains.</title>
        <authorList>
            <person name="Whitman W."/>
        </authorList>
    </citation>
    <scope>NUCLEOTIDE SEQUENCE [LARGE SCALE GENOMIC DNA]</scope>
    <source>
        <strain evidence="5 6">CECT 8960</strain>
    </source>
</reference>
<evidence type="ECO:0000256" key="2">
    <source>
        <dbReference type="ARBA" id="ARBA00022737"/>
    </source>
</evidence>
<keyword evidence="2" id="KW-0677">Repeat</keyword>
<feature type="chain" id="PRO_5038999063" description="RCC1-like domain-containing protein" evidence="3">
    <location>
        <begin position="26"/>
        <end position="821"/>
    </location>
</feature>
<proteinExistence type="predicted"/>
<gene>
    <name evidence="5" type="ORF">FHR82_003125</name>
</gene>
<dbReference type="Gene3D" id="2.130.10.30">
    <property type="entry name" value="Regulator of chromosome condensation 1/beta-lactamase-inhibitor protein II"/>
    <property type="match status" value="2"/>
</dbReference>
<dbReference type="InterPro" id="IPR000408">
    <property type="entry name" value="Reg_chr_condens"/>
</dbReference>
<dbReference type="PANTHER" id="PTHR45982:SF1">
    <property type="entry name" value="REGULATOR OF CHROMOSOME CONDENSATION"/>
    <property type="match status" value="1"/>
</dbReference>
<protein>
    <recommendedName>
        <fullName evidence="4">RCC1-like domain-containing protein</fullName>
    </recommendedName>
</protein>
<dbReference type="GO" id="GO:0005085">
    <property type="term" value="F:guanyl-nucleotide exchange factor activity"/>
    <property type="evidence" value="ECO:0007669"/>
    <property type="project" value="TreeGrafter"/>
</dbReference>
<dbReference type="PANTHER" id="PTHR45982">
    <property type="entry name" value="REGULATOR OF CHROMOSOME CONDENSATION"/>
    <property type="match status" value="1"/>
</dbReference>
<comment type="caution">
    <text evidence="5">The sequence shown here is derived from an EMBL/GenBank/DDBJ whole genome shotgun (WGS) entry which is preliminary data.</text>
</comment>
<keyword evidence="6" id="KW-1185">Reference proteome</keyword>
<dbReference type="InterPro" id="IPR058923">
    <property type="entry name" value="RCC1-like_dom"/>
</dbReference>
<evidence type="ECO:0000259" key="4">
    <source>
        <dbReference type="Pfam" id="PF25390"/>
    </source>
</evidence>
<dbReference type="AlphaFoldDB" id="A0A7W7Q4H4"/>
<dbReference type="PROSITE" id="PS50012">
    <property type="entry name" value="RCC1_3"/>
    <property type="match status" value="5"/>
</dbReference>
<dbReference type="GO" id="GO:0005737">
    <property type="term" value="C:cytoplasm"/>
    <property type="evidence" value="ECO:0007669"/>
    <property type="project" value="TreeGrafter"/>
</dbReference>
<dbReference type="RefSeq" id="WP_184811049.1">
    <property type="nucleotide sequence ID" value="NZ_JACHJQ010000003.1"/>
</dbReference>
<dbReference type="Proteomes" id="UP000520767">
    <property type="component" value="Unassembled WGS sequence"/>
</dbReference>
<accession>A0A7W7Q4H4</accession>